<evidence type="ECO:0000256" key="1">
    <source>
        <dbReference type="SAM" id="Phobius"/>
    </source>
</evidence>
<evidence type="ECO:0000259" key="2">
    <source>
        <dbReference type="PROSITE" id="PS50156"/>
    </source>
</evidence>
<dbReference type="GO" id="GO:0005886">
    <property type="term" value="C:plasma membrane"/>
    <property type="evidence" value="ECO:0007669"/>
    <property type="project" value="TreeGrafter"/>
</dbReference>
<dbReference type="PROSITE" id="PS50156">
    <property type="entry name" value="SSD"/>
    <property type="match status" value="1"/>
</dbReference>
<proteinExistence type="predicted"/>
<dbReference type="PANTHER" id="PTHR33406:SF13">
    <property type="entry name" value="MEMBRANE PROTEIN YDFJ"/>
    <property type="match status" value="1"/>
</dbReference>
<dbReference type="AlphaFoldDB" id="T0YD32"/>
<protein>
    <submittedName>
        <fullName evidence="3">Membrane protein</fullName>
    </submittedName>
</protein>
<feature type="transmembrane region" description="Helical" evidence="1">
    <location>
        <begin position="54"/>
        <end position="74"/>
    </location>
</feature>
<dbReference type="EMBL" id="AUZZ01010044">
    <property type="protein sequence ID" value="EQD31038.1"/>
    <property type="molecule type" value="Genomic_DNA"/>
</dbReference>
<evidence type="ECO:0000313" key="3">
    <source>
        <dbReference type="EMBL" id="EQD31038.1"/>
    </source>
</evidence>
<sequence length="172" mass="18907">VFWFTTLSILFIAFMIALVFRSLRPLILGVVSVGSGVLAGAAAVMISFGSIQILTLVCGTTLLGVAIDYAFLYFSEHWFGKYPVANTLSSVLPGLTMGLATSVLAFAFLLLAGFPALTQIAIFSIAGLMMSYVSVVLLFPSILFERPISQNIRFLQWPQMLLERATERTRWR</sequence>
<feature type="non-terminal residue" evidence="3">
    <location>
        <position position="1"/>
    </location>
</feature>
<dbReference type="PANTHER" id="PTHR33406">
    <property type="entry name" value="MEMBRANE PROTEIN MJ1562-RELATED"/>
    <property type="match status" value="1"/>
</dbReference>
<dbReference type="Gene3D" id="1.20.1640.10">
    <property type="entry name" value="Multidrug efflux transporter AcrB transmembrane domain"/>
    <property type="match status" value="1"/>
</dbReference>
<feature type="transmembrane region" description="Helical" evidence="1">
    <location>
        <begin position="95"/>
        <end position="114"/>
    </location>
</feature>
<feature type="non-terminal residue" evidence="3">
    <location>
        <position position="172"/>
    </location>
</feature>
<dbReference type="InterPro" id="IPR050545">
    <property type="entry name" value="Mycobact_MmpL"/>
</dbReference>
<name>T0YD32_9ZZZZ</name>
<keyword evidence="1" id="KW-1133">Transmembrane helix</keyword>
<feature type="transmembrane region" description="Helical" evidence="1">
    <location>
        <begin position="6"/>
        <end position="23"/>
    </location>
</feature>
<dbReference type="InterPro" id="IPR000731">
    <property type="entry name" value="SSD"/>
</dbReference>
<accession>T0YD32</accession>
<organism evidence="3">
    <name type="scientific">mine drainage metagenome</name>
    <dbReference type="NCBI Taxonomy" id="410659"/>
    <lineage>
        <taxon>unclassified sequences</taxon>
        <taxon>metagenomes</taxon>
        <taxon>ecological metagenomes</taxon>
    </lineage>
</organism>
<reference evidence="3" key="2">
    <citation type="journal article" date="2014" name="ISME J.">
        <title>Microbial stratification in low pH oxic and suboxic macroscopic growths along an acid mine drainage.</title>
        <authorList>
            <person name="Mendez-Garcia C."/>
            <person name="Mesa V."/>
            <person name="Sprenger R.R."/>
            <person name="Richter M."/>
            <person name="Diez M.S."/>
            <person name="Solano J."/>
            <person name="Bargiela R."/>
            <person name="Golyshina O.V."/>
            <person name="Manteca A."/>
            <person name="Ramos J.L."/>
            <person name="Gallego J.R."/>
            <person name="Llorente I."/>
            <person name="Martins Dos Santos V.A."/>
            <person name="Jensen O.N."/>
            <person name="Pelaez A.I."/>
            <person name="Sanchez J."/>
            <person name="Ferrer M."/>
        </authorList>
    </citation>
    <scope>NUCLEOTIDE SEQUENCE</scope>
</reference>
<feature type="transmembrane region" description="Helical" evidence="1">
    <location>
        <begin position="120"/>
        <end position="144"/>
    </location>
</feature>
<feature type="transmembrane region" description="Helical" evidence="1">
    <location>
        <begin position="30"/>
        <end position="48"/>
    </location>
</feature>
<comment type="caution">
    <text evidence="3">The sequence shown here is derived from an EMBL/GenBank/DDBJ whole genome shotgun (WGS) entry which is preliminary data.</text>
</comment>
<keyword evidence="1" id="KW-0472">Membrane</keyword>
<dbReference type="SUPFAM" id="SSF82866">
    <property type="entry name" value="Multidrug efflux transporter AcrB transmembrane domain"/>
    <property type="match status" value="1"/>
</dbReference>
<gene>
    <name evidence="3" type="ORF">B2A_13854</name>
</gene>
<feature type="domain" description="SSD" evidence="2">
    <location>
        <begin position="84"/>
        <end position="145"/>
    </location>
</feature>
<reference evidence="3" key="1">
    <citation type="submission" date="2013-08" db="EMBL/GenBank/DDBJ databases">
        <authorList>
            <person name="Mendez C."/>
            <person name="Richter M."/>
            <person name="Ferrer M."/>
            <person name="Sanchez J."/>
        </authorList>
    </citation>
    <scope>NUCLEOTIDE SEQUENCE</scope>
</reference>
<keyword evidence="1" id="KW-0812">Transmembrane</keyword>